<keyword evidence="8" id="KW-0418">Kinase</keyword>
<dbReference type="SUPFAM" id="SSF55021">
    <property type="entry name" value="ACT-like"/>
    <property type="match status" value="1"/>
</dbReference>
<dbReference type="InterPro" id="IPR003607">
    <property type="entry name" value="HD/PDEase_dom"/>
</dbReference>
<dbReference type="CDD" id="cd04876">
    <property type="entry name" value="ACT_RelA-SpoT"/>
    <property type="match status" value="1"/>
</dbReference>
<evidence type="ECO:0000313" key="8">
    <source>
        <dbReference type="EMBL" id="GBF34293.1"/>
    </source>
</evidence>
<dbReference type="InterPro" id="IPR045600">
    <property type="entry name" value="RelA/SpoT_AH_RIS"/>
</dbReference>
<dbReference type="PROSITE" id="PS51671">
    <property type="entry name" value="ACT"/>
    <property type="match status" value="1"/>
</dbReference>
<dbReference type="EMBL" id="BFAV01000130">
    <property type="protein sequence ID" value="GBF34293.1"/>
    <property type="molecule type" value="Genomic_DNA"/>
</dbReference>
<dbReference type="FunFam" id="3.10.20.30:FF:000002">
    <property type="entry name" value="GTP pyrophosphokinase (RelA/SpoT)"/>
    <property type="match status" value="1"/>
</dbReference>
<comment type="function">
    <text evidence="4">In eubacteria ppGpp (guanosine 3'-diphosphate 5'-diphosphate) is a mediator of the stringent response that coordinates a variety of cellular activities in response to changes in nutritional abundance.</text>
</comment>
<dbReference type="SMART" id="SM00471">
    <property type="entry name" value="HDc"/>
    <property type="match status" value="1"/>
</dbReference>
<dbReference type="InterPro" id="IPR007685">
    <property type="entry name" value="RelA_SpoT"/>
</dbReference>
<dbReference type="Gene3D" id="3.10.20.30">
    <property type="match status" value="1"/>
</dbReference>
<gene>
    <name evidence="8" type="ORF">DCCM_3405</name>
</gene>
<dbReference type="InterPro" id="IPR033655">
    <property type="entry name" value="TGS_RelA/SpoT"/>
</dbReference>
<feature type="domain" description="TGS" evidence="7">
    <location>
        <begin position="412"/>
        <end position="473"/>
    </location>
</feature>
<dbReference type="InterPro" id="IPR012676">
    <property type="entry name" value="TGS-like"/>
</dbReference>
<feature type="domain" description="HD" evidence="6">
    <location>
        <begin position="72"/>
        <end position="171"/>
    </location>
</feature>
<comment type="caution">
    <text evidence="8">The sequence shown here is derived from an EMBL/GenBank/DDBJ whole genome shotgun (WGS) entry which is preliminary data.</text>
</comment>
<comment type="pathway">
    <text evidence="1">Purine metabolism; ppGpp biosynthesis; ppGpp from GTP: step 1/2.</text>
</comment>
<dbReference type="SUPFAM" id="SSF81271">
    <property type="entry name" value="TGS-like"/>
    <property type="match status" value="1"/>
</dbReference>
<evidence type="ECO:0000259" key="6">
    <source>
        <dbReference type="PROSITE" id="PS51831"/>
    </source>
</evidence>
<dbReference type="Gene3D" id="1.10.3210.10">
    <property type="entry name" value="Hypothetical protein af1432"/>
    <property type="match status" value="1"/>
</dbReference>
<dbReference type="Pfam" id="PF13291">
    <property type="entry name" value="ACT_4"/>
    <property type="match status" value="1"/>
</dbReference>
<dbReference type="SMART" id="SM00954">
    <property type="entry name" value="RelA_SpoT"/>
    <property type="match status" value="1"/>
</dbReference>
<proteinExistence type="inferred from homology"/>
<organism evidence="8 9">
    <name type="scientific">Desulfocucumis palustris</name>
    <dbReference type="NCBI Taxonomy" id="1898651"/>
    <lineage>
        <taxon>Bacteria</taxon>
        <taxon>Bacillati</taxon>
        <taxon>Bacillota</taxon>
        <taxon>Clostridia</taxon>
        <taxon>Eubacteriales</taxon>
        <taxon>Desulfocucumaceae</taxon>
        <taxon>Desulfocucumis</taxon>
    </lineage>
</organism>
<dbReference type="SUPFAM" id="SSF109604">
    <property type="entry name" value="HD-domain/PDEase-like"/>
    <property type="match status" value="1"/>
</dbReference>
<dbReference type="InterPro" id="IPR004811">
    <property type="entry name" value="RelA/Spo_fam"/>
</dbReference>
<dbReference type="InterPro" id="IPR002912">
    <property type="entry name" value="ACT_dom"/>
</dbReference>
<evidence type="ECO:0000256" key="4">
    <source>
        <dbReference type="RuleBase" id="RU003847"/>
    </source>
</evidence>
<dbReference type="FunFam" id="3.30.460.10:FF:000001">
    <property type="entry name" value="GTP pyrophosphokinase RelA"/>
    <property type="match status" value="1"/>
</dbReference>
<dbReference type="Pfam" id="PF02824">
    <property type="entry name" value="TGS"/>
    <property type="match status" value="1"/>
</dbReference>
<dbReference type="PANTHER" id="PTHR21262:SF31">
    <property type="entry name" value="GTP PYROPHOSPHOKINASE"/>
    <property type="match status" value="1"/>
</dbReference>
<dbReference type="InterPro" id="IPR043519">
    <property type="entry name" value="NT_sf"/>
</dbReference>
<dbReference type="SUPFAM" id="SSF81301">
    <property type="entry name" value="Nucleotidyltransferase"/>
    <property type="match status" value="1"/>
</dbReference>
<dbReference type="NCBIfam" id="TIGR00691">
    <property type="entry name" value="spoT_relA"/>
    <property type="match status" value="1"/>
</dbReference>
<dbReference type="CDD" id="cd00077">
    <property type="entry name" value="HDc"/>
    <property type="match status" value="1"/>
</dbReference>
<feature type="domain" description="ACT" evidence="5">
    <location>
        <begin position="676"/>
        <end position="748"/>
    </location>
</feature>
<keyword evidence="8" id="KW-0808">Transferase</keyword>
<dbReference type="Pfam" id="PF13328">
    <property type="entry name" value="HD_4"/>
    <property type="match status" value="1"/>
</dbReference>
<dbReference type="GO" id="GO:0015970">
    <property type="term" value="P:guanosine tetraphosphate biosynthetic process"/>
    <property type="evidence" value="ECO:0007669"/>
    <property type="project" value="UniProtKB-UniPathway"/>
</dbReference>
<sequence length="748" mass="86344">MVRGYARQPDKAGPGFLTASWRRWREDGMNIEDVVQKLIHYNPKADVTLLHRAYRFAEEAHRGQRRFSGEDFIIHPLNVAMILAELELDMETLLAGLLHDVAEDTNRSLEDIKNEFGEEVALLVDGVTKLGRLEFKSKEEQQAENLRKMFLAMAKDIRVILIKLADRLHNMRTLVYQPEHKQQEISRETLEIYAPLANRLGIYKLKWELEDLSFRFMNRRAYYDLAEKIAKTRFKREEYIRGAIKVLAEKLKSMGIEADIQGRPKHLYSIYQKMQKKQKDLSEIYDVMAVRVIVHSVKDCYGALGIVHTLWKPIPGQFDDYIAMPKSNMYQSLHTSVMGYQGEPLEIQIRTWDMHRTSEYGIAAHWRYKEGGRGDKELEQKLAWLRQLLEWQHDLRDAREFMETLKIDFFTDTVFVFTPKGDVVELPSGSVPVDFAYRVHTQVGHRCVGAKINNRIVPLDYKLKNGDIVEILTSKSIAGPSRDWLNFVKTSQAKNRIRHWFKKEQREENVAKGRDILEKEARKHGIELELIKGDKVLDFGKKYSLQTIDDVYAAVGDGVITSLAVINRLKEESKPREKGTLAEELQNLVTESRPKPDWGRPTQGIRVRGIDNLLIRLAHCCNPVPGDPIFGYITRGRGVSIHRQDCRNLAVFKRAEGDRLVEVAWDEDFQAPFQVKLEISAMDRAGMLSDVLAVLLEMKISANYVNARGRKDSATIELLLEVKTREQLDYIIAKIGRIKDVYGVQRTN</sequence>
<dbReference type="CDD" id="cd01668">
    <property type="entry name" value="TGS_RSH"/>
    <property type="match status" value="1"/>
</dbReference>
<accession>A0A2L2XF13</accession>
<dbReference type="InterPro" id="IPR045865">
    <property type="entry name" value="ACT-like_dom_sf"/>
</dbReference>
<dbReference type="PROSITE" id="PS51880">
    <property type="entry name" value="TGS"/>
    <property type="match status" value="1"/>
</dbReference>
<dbReference type="InterPro" id="IPR006674">
    <property type="entry name" value="HD_domain"/>
</dbReference>
<comment type="similarity">
    <text evidence="4">Belongs to the relA/spoT family.</text>
</comment>
<dbReference type="PROSITE" id="PS51831">
    <property type="entry name" value="HD"/>
    <property type="match status" value="1"/>
</dbReference>
<evidence type="ECO:0000256" key="3">
    <source>
        <dbReference type="ARBA" id="ARBA00048244"/>
    </source>
</evidence>
<dbReference type="Gene3D" id="3.30.70.260">
    <property type="match status" value="1"/>
</dbReference>
<dbReference type="FunFam" id="1.10.3210.10:FF:000001">
    <property type="entry name" value="GTP pyrophosphokinase RelA"/>
    <property type="match status" value="1"/>
</dbReference>
<evidence type="ECO:0000256" key="2">
    <source>
        <dbReference type="ARBA" id="ARBA00013251"/>
    </source>
</evidence>
<dbReference type="CDD" id="cd05399">
    <property type="entry name" value="NT_Rel-Spo_like"/>
    <property type="match status" value="1"/>
</dbReference>
<name>A0A2L2XF13_9FIRM</name>
<comment type="catalytic activity">
    <reaction evidence="3">
        <text>GTP + ATP = guanosine 3'-diphosphate 5'-triphosphate + AMP</text>
        <dbReference type="Rhea" id="RHEA:22088"/>
        <dbReference type="ChEBI" id="CHEBI:30616"/>
        <dbReference type="ChEBI" id="CHEBI:37565"/>
        <dbReference type="ChEBI" id="CHEBI:142410"/>
        <dbReference type="ChEBI" id="CHEBI:456215"/>
        <dbReference type="EC" id="2.7.6.5"/>
    </reaction>
</comment>
<dbReference type="InterPro" id="IPR004095">
    <property type="entry name" value="TGS"/>
</dbReference>
<dbReference type="EC" id="2.7.6.5" evidence="2"/>
<dbReference type="Gene3D" id="3.30.460.10">
    <property type="entry name" value="Beta Polymerase, domain 2"/>
    <property type="match status" value="1"/>
</dbReference>
<dbReference type="InterPro" id="IPR012675">
    <property type="entry name" value="Beta-grasp_dom_sf"/>
</dbReference>
<evidence type="ECO:0000259" key="5">
    <source>
        <dbReference type="PROSITE" id="PS51671"/>
    </source>
</evidence>
<evidence type="ECO:0000256" key="1">
    <source>
        <dbReference type="ARBA" id="ARBA00004976"/>
    </source>
</evidence>
<dbReference type="AlphaFoldDB" id="A0A2L2XF13"/>
<evidence type="ECO:0000259" key="7">
    <source>
        <dbReference type="PROSITE" id="PS51880"/>
    </source>
</evidence>
<protein>
    <recommendedName>
        <fullName evidence="2">GTP diphosphokinase</fullName>
        <ecNumber evidence="2">2.7.6.5</ecNumber>
    </recommendedName>
</protein>
<dbReference type="Pfam" id="PF19296">
    <property type="entry name" value="RelA_AH_RIS"/>
    <property type="match status" value="1"/>
</dbReference>
<dbReference type="UniPathway" id="UPA00908">
    <property type="reaction ID" value="UER00884"/>
</dbReference>
<dbReference type="GO" id="GO:0016301">
    <property type="term" value="F:kinase activity"/>
    <property type="evidence" value="ECO:0007669"/>
    <property type="project" value="UniProtKB-KW"/>
</dbReference>
<dbReference type="GO" id="GO:0008728">
    <property type="term" value="F:GTP diphosphokinase activity"/>
    <property type="evidence" value="ECO:0007669"/>
    <property type="project" value="UniProtKB-EC"/>
</dbReference>
<dbReference type="GO" id="GO:0005886">
    <property type="term" value="C:plasma membrane"/>
    <property type="evidence" value="ECO:0007669"/>
    <property type="project" value="TreeGrafter"/>
</dbReference>
<dbReference type="Proteomes" id="UP000239549">
    <property type="component" value="Unassembled WGS sequence"/>
</dbReference>
<dbReference type="Pfam" id="PF04607">
    <property type="entry name" value="RelA_SpoT"/>
    <property type="match status" value="1"/>
</dbReference>
<dbReference type="PANTHER" id="PTHR21262">
    <property type="entry name" value="GUANOSINE-3',5'-BIS DIPHOSPHATE 3'-PYROPHOSPHOHYDROLASE"/>
    <property type="match status" value="1"/>
</dbReference>
<evidence type="ECO:0000313" key="9">
    <source>
        <dbReference type="Proteomes" id="UP000239549"/>
    </source>
</evidence>
<reference evidence="9" key="1">
    <citation type="submission" date="2018-02" db="EMBL/GenBank/DDBJ databases">
        <title>Genome sequence of Desulfocucumis palustris strain NAW-5.</title>
        <authorList>
            <person name="Watanabe M."/>
            <person name="Kojima H."/>
            <person name="Fukui M."/>
        </authorList>
    </citation>
    <scope>NUCLEOTIDE SEQUENCE [LARGE SCALE GENOMIC DNA]</scope>
    <source>
        <strain evidence="9">NAW-5</strain>
    </source>
</reference>
<keyword evidence="9" id="KW-1185">Reference proteome</keyword>